<dbReference type="AlphaFoldDB" id="A0A382VDW5"/>
<sequence>MSSQVGVDDSLVFLDFRRRSSSQHFPVSQAKDMAGQ</sequence>
<accession>A0A382VDW5</accession>
<feature type="non-terminal residue" evidence="1">
    <location>
        <position position="36"/>
    </location>
</feature>
<dbReference type="EMBL" id="UINC01150831">
    <property type="protein sequence ID" value="SVD44088.1"/>
    <property type="molecule type" value="Genomic_DNA"/>
</dbReference>
<organism evidence="1">
    <name type="scientific">marine metagenome</name>
    <dbReference type="NCBI Taxonomy" id="408172"/>
    <lineage>
        <taxon>unclassified sequences</taxon>
        <taxon>metagenomes</taxon>
        <taxon>ecological metagenomes</taxon>
    </lineage>
</organism>
<gene>
    <name evidence="1" type="ORF">METZ01_LOCUS396942</name>
</gene>
<evidence type="ECO:0000313" key="1">
    <source>
        <dbReference type="EMBL" id="SVD44088.1"/>
    </source>
</evidence>
<name>A0A382VDW5_9ZZZZ</name>
<proteinExistence type="predicted"/>
<protein>
    <submittedName>
        <fullName evidence="1">Uncharacterized protein</fullName>
    </submittedName>
</protein>
<reference evidence="1" key="1">
    <citation type="submission" date="2018-05" db="EMBL/GenBank/DDBJ databases">
        <authorList>
            <person name="Lanie J.A."/>
            <person name="Ng W.-L."/>
            <person name="Kazmierczak K.M."/>
            <person name="Andrzejewski T.M."/>
            <person name="Davidsen T.M."/>
            <person name="Wayne K.J."/>
            <person name="Tettelin H."/>
            <person name="Glass J.I."/>
            <person name="Rusch D."/>
            <person name="Podicherti R."/>
            <person name="Tsui H.-C.T."/>
            <person name="Winkler M.E."/>
        </authorList>
    </citation>
    <scope>NUCLEOTIDE SEQUENCE</scope>
</reference>